<evidence type="ECO:0000256" key="1">
    <source>
        <dbReference type="SAM" id="MobiDB-lite"/>
    </source>
</evidence>
<protein>
    <submittedName>
        <fullName evidence="2">Uncharacterized protein</fullName>
    </submittedName>
</protein>
<evidence type="ECO:0000313" key="2">
    <source>
        <dbReference type="EMBL" id="KAL0119226.1"/>
    </source>
</evidence>
<proteinExistence type="predicted"/>
<comment type="caution">
    <text evidence="2">The sequence shown here is derived from an EMBL/GenBank/DDBJ whole genome shotgun (WGS) entry which is preliminary data.</text>
</comment>
<name>A0AAW2FTD8_9HYME</name>
<dbReference type="EMBL" id="JADYXP020000008">
    <property type="protein sequence ID" value="KAL0119226.1"/>
    <property type="molecule type" value="Genomic_DNA"/>
</dbReference>
<evidence type="ECO:0000313" key="3">
    <source>
        <dbReference type="Proteomes" id="UP001430953"/>
    </source>
</evidence>
<gene>
    <name evidence="2" type="ORF">PUN28_009664</name>
</gene>
<sequence length="116" mass="13519">MLQCSVVGKRKREREDTFLYKFPTNDEARSPSEKKKRKRKEALPPQTERNDYDKAHMILRREKRSLGISGITVRTFPEFSVVVKTYPGIAYIRPTFGAHETRYACVQAVLFKLPGR</sequence>
<reference evidence="2 3" key="1">
    <citation type="submission" date="2023-03" db="EMBL/GenBank/DDBJ databases">
        <title>High recombination rates correlate with genetic variation in Cardiocondyla obscurior ants.</title>
        <authorList>
            <person name="Errbii M."/>
        </authorList>
    </citation>
    <scope>NUCLEOTIDE SEQUENCE [LARGE SCALE GENOMIC DNA]</scope>
    <source>
        <strain evidence="2">Alpha-2009</strain>
        <tissue evidence="2">Whole body</tissue>
    </source>
</reference>
<feature type="compositionally biased region" description="Basic and acidic residues" evidence="1">
    <location>
        <begin position="20"/>
        <end position="33"/>
    </location>
</feature>
<keyword evidence="3" id="KW-1185">Reference proteome</keyword>
<dbReference type="AlphaFoldDB" id="A0AAW2FTD8"/>
<feature type="region of interest" description="Disordered" evidence="1">
    <location>
        <begin position="20"/>
        <end position="55"/>
    </location>
</feature>
<accession>A0AAW2FTD8</accession>
<dbReference type="Proteomes" id="UP001430953">
    <property type="component" value="Unassembled WGS sequence"/>
</dbReference>
<organism evidence="2 3">
    <name type="scientific">Cardiocondyla obscurior</name>
    <dbReference type="NCBI Taxonomy" id="286306"/>
    <lineage>
        <taxon>Eukaryota</taxon>
        <taxon>Metazoa</taxon>
        <taxon>Ecdysozoa</taxon>
        <taxon>Arthropoda</taxon>
        <taxon>Hexapoda</taxon>
        <taxon>Insecta</taxon>
        <taxon>Pterygota</taxon>
        <taxon>Neoptera</taxon>
        <taxon>Endopterygota</taxon>
        <taxon>Hymenoptera</taxon>
        <taxon>Apocrita</taxon>
        <taxon>Aculeata</taxon>
        <taxon>Formicoidea</taxon>
        <taxon>Formicidae</taxon>
        <taxon>Myrmicinae</taxon>
        <taxon>Cardiocondyla</taxon>
    </lineage>
</organism>